<evidence type="ECO:0000256" key="4">
    <source>
        <dbReference type="ARBA" id="ARBA00047590"/>
    </source>
</evidence>
<organism evidence="7 8">
    <name type="scientific">Candidatus Paraluminiphilus aquimaris</name>
    <dbReference type="NCBI Taxonomy" id="2518994"/>
    <lineage>
        <taxon>Bacteria</taxon>
        <taxon>Pseudomonadati</taxon>
        <taxon>Pseudomonadota</taxon>
        <taxon>Gammaproteobacteria</taxon>
        <taxon>Cellvibrionales</taxon>
        <taxon>Halieaceae</taxon>
        <taxon>Candidatus Paraluminiphilus</taxon>
    </lineage>
</organism>
<evidence type="ECO:0000256" key="2">
    <source>
        <dbReference type="ARBA" id="ARBA00022487"/>
    </source>
</evidence>
<dbReference type="RefSeq" id="WP_279242964.1">
    <property type="nucleotide sequence ID" value="NZ_CP036501.1"/>
</dbReference>
<name>A0ABY6Q6W4_9GAMM</name>
<reference evidence="7 8" key="1">
    <citation type="submission" date="2019-02" db="EMBL/GenBank/DDBJ databases">
        <title>Halieaceae_genomes.</title>
        <authorList>
            <person name="Li S.-H."/>
        </authorList>
    </citation>
    <scope>NUCLEOTIDE SEQUENCE [LARGE SCALE GENOMIC DNA]</scope>
    <source>
        <strain evidence="7 8">JH123</strain>
    </source>
</reference>
<proteinExistence type="inferred from homology"/>
<keyword evidence="2 6" id="KW-0719">Serine esterase</keyword>
<dbReference type="Gene3D" id="3.40.50.1820">
    <property type="entry name" value="alpha/beta hydrolase"/>
    <property type="match status" value="1"/>
</dbReference>
<dbReference type="PANTHER" id="PTHR10061:SF1">
    <property type="entry name" value="S-FORMYLGLUTATHIONE HYDROLASE YEIG"/>
    <property type="match status" value="1"/>
</dbReference>
<comment type="similarity">
    <text evidence="1 6">Belongs to the esterase D family.</text>
</comment>
<gene>
    <name evidence="7" type="primary">fghA</name>
    <name evidence="7" type="ORF">E0F26_05105</name>
</gene>
<evidence type="ECO:0000313" key="7">
    <source>
        <dbReference type="EMBL" id="UZP74158.1"/>
    </source>
</evidence>
<keyword evidence="8" id="KW-1185">Reference proteome</keyword>
<dbReference type="EC" id="3.1.2.12" evidence="5 6"/>
<evidence type="ECO:0000256" key="6">
    <source>
        <dbReference type="RuleBase" id="RU363068"/>
    </source>
</evidence>
<keyword evidence="3 6" id="KW-0378">Hydrolase</keyword>
<evidence type="ECO:0000256" key="3">
    <source>
        <dbReference type="ARBA" id="ARBA00022801"/>
    </source>
</evidence>
<evidence type="ECO:0000256" key="1">
    <source>
        <dbReference type="ARBA" id="ARBA00005622"/>
    </source>
</evidence>
<dbReference type="Pfam" id="PF00756">
    <property type="entry name" value="Esterase"/>
    <property type="match status" value="1"/>
</dbReference>
<accession>A0ABY6Q6W4</accession>
<dbReference type="InterPro" id="IPR029058">
    <property type="entry name" value="AB_hydrolase_fold"/>
</dbReference>
<dbReference type="NCBIfam" id="TIGR02821">
    <property type="entry name" value="fghA_ester_D"/>
    <property type="match status" value="1"/>
</dbReference>
<dbReference type="GO" id="GO:0018738">
    <property type="term" value="F:S-formylglutathione hydrolase activity"/>
    <property type="evidence" value="ECO:0007669"/>
    <property type="project" value="UniProtKB-EC"/>
</dbReference>
<evidence type="ECO:0000313" key="8">
    <source>
        <dbReference type="Proteomes" id="UP001317963"/>
    </source>
</evidence>
<dbReference type="InterPro" id="IPR014186">
    <property type="entry name" value="S-formylglutathione_hydrol"/>
</dbReference>
<dbReference type="PANTHER" id="PTHR10061">
    <property type="entry name" value="S-FORMYLGLUTATHIONE HYDROLASE"/>
    <property type="match status" value="1"/>
</dbReference>
<comment type="function">
    <text evidence="6">Serine hydrolase involved in the detoxification of formaldehyde.</text>
</comment>
<sequence>MALERLSEARCFGGVQRRYKGASQVLSGDAVFSVFLPDFAAANPVPVVIYLSGLTCTDENAVTKSGAQRIASELGIAVVFPDTSPRGDNVADDPDGAYDLGLGAGFYLNATQAPWSDHYKMEEFIVAELPSWLGDIEGLDVARVSISGHSMGGHGAMSLALKYPGRYRSVSAFSPICAPASCPWGHKAFSAYLGEDKEEWKLHDSSELIRSGAKAIPLLVDQGASDQFLVEQLKPELLKEACDITAFPLTYREHDGYDHSYFFIATFMEDHLRFHAKHLAQSE</sequence>
<dbReference type="EMBL" id="CP036501">
    <property type="protein sequence ID" value="UZP74158.1"/>
    <property type="molecule type" value="Genomic_DNA"/>
</dbReference>
<dbReference type="SUPFAM" id="SSF53474">
    <property type="entry name" value="alpha/beta-Hydrolases"/>
    <property type="match status" value="1"/>
</dbReference>
<comment type="catalytic activity">
    <reaction evidence="4 6">
        <text>S-formylglutathione + H2O = formate + glutathione + H(+)</text>
        <dbReference type="Rhea" id="RHEA:14961"/>
        <dbReference type="ChEBI" id="CHEBI:15377"/>
        <dbReference type="ChEBI" id="CHEBI:15378"/>
        <dbReference type="ChEBI" id="CHEBI:15740"/>
        <dbReference type="ChEBI" id="CHEBI:57688"/>
        <dbReference type="ChEBI" id="CHEBI:57925"/>
        <dbReference type="EC" id="3.1.2.12"/>
    </reaction>
</comment>
<dbReference type="Proteomes" id="UP001317963">
    <property type="component" value="Chromosome"/>
</dbReference>
<dbReference type="InterPro" id="IPR000801">
    <property type="entry name" value="Esterase-like"/>
</dbReference>
<protein>
    <recommendedName>
        <fullName evidence="5 6">S-formylglutathione hydrolase</fullName>
        <ecNumber evidence="5 6">3.1.2.12</ecNumber>
    </recommendedName>
</protein>
<evidence type="ECO:0000256" key="5">
    <source>
        <dbReference type="NCBIfam" id="TIGR02821"/>
    </source>
</evidence>